<organism evidence="10 11">
    <name type="scientific">Archangium lansingense</name>
    <dbReference type="NCBI Taxonomy" id="2995310"/>
    <lineage>
        <taxon>Bacteria</taxon>
        <taxon>Pseudomonadati</taxon>
        <taxon>Myxococcota</taxon>
        <taxon>Myxococcia</taxon>
        <taxon>Myxococcales</taxon>
        <taxon>Cystobacterineae</taxon>
        <taxon>Archangiaceae</taxon>
        <taxon>Archangium</taxon>
    </lineage>
</organism>
<evidence type="ECO:0000256" key="8">
    <source>
        <dbReference type="SAM" id="MobiDB-lite"/>
    </source>
</evidence>
<evidence type="ECO:0000256" key="7">
    <source>
        <dbReference type="ARBA" id="ARBA00033000"/>
    </source>
</evidence>
<dbReference type="PANTHER" id="PTHR22600">
    <property type="entry name" value="BETA-HEXOSAMINIDASE"/>
    <property type="match status" value="1"/>
</dbReference>
<dbReference type="InterPro" id="IPR014756">
    <property type="entry name" value="Ig_E-set"/>
</dbReference>
<sequence>MAVLSLSCRGSQPKPSSDEAPQARTSLSLHWQPVDNLVGRGRFFHSTLTLENQGPEVLGDHGWKLYFSFSRRFLKDGEGNLARVQELEKQGIRISKADRAGSGDYHVLEPLAGFQPLLPGERRTFHLLANWQAILKTDAPAGFHVVFSGESSQRAIAVPLTVGFDVSDPKQTTRFGGDVLPVPTPELRYAENPAFQPLDLAARLLPAPRRVKEGSGRVTLRGNVTIVHVPALTGEAAYLASALRDVLAASITTARMDEGDARISLGLDATLDIDGDGARDAEGYTLEVKDGRVRIIGADAAGVFYGIQTLRQLVPTEAHASAVWPGGRHTEVSLPEVFISDAPGFAWRGMHLDVARHFQSKETIKKLLDVLAHFKINTFHFHLTDDEGWRLEVPGIPELTQYGARRGFAPAEAGMLHMAWGSGEGIEGGGPIRREGSPAWQGFEPELLNFAGQGSGFYTARDFEEILAYATERHINVIPEIDVPGHARAAVRAMEYRHRTLQDSDPEGASVYRLADPEDTSQHLSVQGYTDNFLNPCLESTYVFLDKVVRELKARYDAVPGARLVAIHGGGDELPSLSSNVWWQGSPQCKRNPATRDLSDVQLYNHFLTRWHRIITSTGARMTGWDDVLHHGLSLEGFIPMPWSNVWGWGREGDAYTYANQGYPVVLAHATNLYLDMANHKDPDEPGAVWAQFIDDRRVFEYRPFDVFANATEDSLGRPLAPSKWKDKERLSASGKKNVLGMQGLLWGENVKTPQVLEYLAFPRMLGVAERAWNPELPPVSELPALWGRYTNSLGQYVLPRLGVYRAVDVRGELPERLGVNYRIPLPGARRVEGRLDANVLFPGLALEYSTDAGATWSVYSGPVQVSGRVLLRTRASDGRYSRTTALE</sequence>
<evidence type="ECO:0000256" key="1">
    <source>
        <dbReference type="ARBA" id="ARBA00001231"/>
    </source>
</evidence>
<reference evidence="10 11" key="1">
    <citation type="submission" date="2022-11" db="EMBL/GenBank/DDBJ databases">
        <title>Minimal conservation of predation-associated metabolite biosynthetic gene clusters underscores biosynthetic potential of Myxococcota including descriptions for ten novel species: Archangium lansinium sp. nov., Myxococcus landrumus sp. nov., Nannocystis bai.</title>
        <authorList>
            <person name="Ahearne A."/>
            <person name="Stevens C."/>
            <person name="Phillips K."/>
        </authorList>
    </citation>
    <scope>NUCLEOTIDE SEQUENCE [LARGE SCALE GENOMIC DNA]</scope>
    <source>
        <strain evidence="10 11">MIWBW</strain>
    </source>
</reference>
<dbReference type="Pfam" id="PF03173">
    <property type="entry name" value="CHB_HEX"/>
    <property type="match status" value="1"/>
</dbReference>
<dbReference type="InterPro" id="IPR015882">
    <property type="entry name" value="HEX_bac_N"/>
</dbReference>
<dbReference type="Gene3D" id="3.20.20.80">
    <property type="entry name" value="Glycosidases"/>
    <property type="match status" value="1"/>
</dbReference>
<accession>A0ABT3ZWQ7</accession>
<dbReference type="Gene3D" id="3.30.379.10">
    <property type="entry name" value="Chitobiase/beta-hexosaminidase domain 2-like"/>
    <property type="match status" value="1"/>
</dbReference>
<evidence type="ECO:0000313" key="11">
    <source>
        <dbReference type="Proteomes" id="UP001207654"/>
    </source>
</evidence>
<dbReference type="RefSeq" id="WP_267532179.1">
    <property type="nucleotide sequence ID" value="NZ_JAPNKA010000001.1"/>
</dbReference>
<feature type="region of interest" description="Disordered" evidence="8">
    <location>
        <begin position="1"/>
        <end position="25"/>
    </location>
</feature>
<evidence type="ECO:0000256" key="4">
    <source>
        <dbReference type="ARBA" id="ARBA00022801"/>
    </source>
</evidence>
<dbReference type="Proteomes" id="UP001207654">
    <property type="component" value="Unassembled WGS sequence"/>
</dbReference>
<name>A0ABT3ZWQ7_9BACT</name>
<evidence type="ECO:0000313" key="10">
    <source>
        <dbReference type="EMBL" id="MCY1073162.1"/>
    </source>
</evidence>
<dbReference type="SUPFAM" id="SSF55545">
    <property type="entry name" value="beta-N-acetylhexosaminidase-like domain"/>
    <property type="match status" value="1"/>
</dbReference>
<protein>
    <recommendedName>
        <fullName evidence="3">beta-N-acetylhexosaminidase</fullName>
        <ecNumber evidence="3">3.2.1.52</ecNumber>
    </recommendedName>
    <alternativeName>
        <fullName evidence="6">Beta-N-acetylhexosaminidase</fullName>
    </alternativeName>
    <alternativeName>
        <fullName evidence="7">N-acetyl-beta-glucosaminidase</fullName>
    </alternativeName>
</protein>
<dbReference type="EMBL" id="JAPNKA010000001">
    <property type="protein sequence ID" value="MCY1073162.1"/>
    <property type="molecule type" value="Genomic_DNA"/>
</dbReference>
<evidence type="ECO:0000256" key="2">
    <source>
        <dbReference type="ARBA" id="ARBA00006285"/>
    </source>
</evidence>
<dbReference type="Gene3D" id="2.60.40.10">
    <property type="entry name" value="Immunoglobulins"/>
    <property type="match status" value="1"/>
</dbReference>
<evidence type="ECO:0000259" key="9">
    <source>
        <dbReference type="SMART" id="SM01081"/>
    </source>
</evidence>
<dbReference type="InterPro" id="IPR004867">
    <property type="entry name" value="CHB_C_dom"/>
</dbReference>
<dbReference type="SMART" id="SM01081">
    <property type="entry name" value="CHB_HEX"/>
    <property type="match status" value="1"/>
</dbReference>
<dbReference type="Pfam" id="PF02838">
    <property type="entry name" value="Glyco_hydro_20b"/>
    <property type="match status" value="1"/>
</dbReference>
<dbReference type="InterPro" id="IPR017853">
    <property type="entry name" value="GH"/>
</dbReference>
<dbReference type="InterPro" id="IPR008965">
    <property type="entry name" value="CBM2/CBM3_carb-bd_dom_sf"/>
</dbReference>
<dbReference type="Pfam" id="PF00728">
    <property type="entry name" value="Glyco_hydro_20"/>
    <property type="match status" value="1"/>
</dbReference>
<comment type="catalytic activity">
    <reaction evidence="1">
        <text>Hydrolysis of terminal non-reducing N-acetyl-D-hexosamine residues in N-acetyl-beta-D-hexosaminides.</text>
        <dbReference type="EC" id="3.2.1.52"/>
    </reaction>
</comment>
<feature type="domain" description="Chitobiase/beta-hexosaminidases N-terminal" evidence="9">
    <location>
        <begin position="25"/>
        <end position="187"/>
    </location>
</feature>
<dbReference type="PRINTS" id="PR00738">
    <property type="entry name" value="GLHYDRLASE20"/>
</dbReference>
<dbReference type="SUPFAM" id="SSF49384">
    <property type="entry name" value="Carbohydrate-binding domain"/>
    <property type="match status" value="1"/>
</dbReference>
<dbReference type="CDD" id="cd02847">
    <property type="entry name" value="E_set_Chitobiase_C"/>
    <property type="match status" value="1"/>
</dbReference>
<keyword evidence="5" id="KW-0326">Glycosidase</keyword>
<dbReference type="SUPFAM" id="SSF51445">
    <property type="entry name" value="(Trans)glycosidases"/>
    <property type="match status" value="1"/>
</dbReference>
<dbReference type="InterPro" id="IPR013783">
    <property type="entry name" value="Ig-like_fold"/>
</dbReference>
<proteinExistence type="inferred from homology"/>
<comment type="similarity">
    <text evidence="2">Belongs to the glycosyl hydrolase 20 family.</text>
</comment>
<gene>
    <name evidence="10" type="ORF">OV287_01570</name>
</gene>
<dbReference type="EC" id="3.2.1.52" evidence="3"/>
<dbReference type="Pfam" id="PF03174">
    <property type="entry name" value="CHB_HEX_C"/>
    <property type="match status" value="1"/>
</dbReference>
<evidence type="ECO:0000256" key="5">
    <source>
        <dbReference type="ARBA" id="ARBA00023295"/>
    </source>
</evidence>
<dbReference type="PANTHER" id="PTHR22600:SF57">
    <property type="entry name" value="BETA-N-ACETYLHEXOSAMINIDASE"/>
    <property type="match status" value="1"/>
</dbReference>
<comment type="caution">
    <text evidence="10">The sequence shown here is derived from an EMBL/GenBank/DDBJ whole genome shotgun (WGS) entry which is preliminary data.</text>
</comment>
<dbReference type="SUPFAM" id="SSF81296">
    <property type="entry name" value="E set domains"/>
    <property type="match status" value="1"/>
</dbReference>
<dbReference type="InterPro" id="IPR012291">
    <property type="entry name" value="CBM2_carb-bd_dom_sf"/>
</dbReference>
<dbReference type="InterPro" id="IPR004866">
    <property type="entry name" value="CHB/HEX_N_dom"/>
</dbReference>
<keyword evidence="11" id="KW-1185">Reference proteome</keyword>
<evidence type="ECO:0000256" key="3">
    <source>
        <dbReference type="ARBA" id="ARBA00012663"/>
    </source>
</evidence>
<dbReference type="Gene3D" id="2.60.40.290">
    <property type="match status" value="1"/>
</dbReference>
<dbReference type="InterPro" id="IPR029018">
    <property type="entry name" value="Hex-like_dom2"/>
</dbReference>
<keyword evidence="4" id="KW-0378">Hydrolase</keyword>
<dbReference type="InterPro" id="IPR015883">
    <property type="entry name" value="Glyco_hydro_20_cat"/>
</dbReference>
<evidence type="ECO:0000256" key="6">
    <source>
        <dbReference type="ARBA" id="ARBA00030512"/>
    </source>
</evidence>
<dbReference type="InterPro" id="IPR025705">
    <property type="entry name" value="Beta_hexosaminidase_sua/sub"/>
</dbReference>